<feature type="region of interest" description="Disordered" evidence="1">
    <location>
        <begin position="478"/>
        <end position="533"/>
    </location>
</feature>
<feature type="region of interest" description="Disordered" evidence="1">
    <location>
        <begin position="577"/>
        <end position="643"/>
    </location>
</feature>
<keyword evidence="4" id="KW-1185">Reference proteome</keyword>
<feature type="region of interest" description="Disordered" evidence="1">
    <location>
        <begin position="102"/>
        <end position="156"/>
    </location>
</feature>
<name>A0A0J7L6P6_LASNI</name>
<dbReference type="AlphaFoldDB" id="A0A0J7L6P6"/>
<feature type="compositionally biased region" description="Basic residues" evidence="1">
    <location>
        <begin position="788"/>
        <end position="797"/>
    </location>
</feature>
<dbReference type="OrthoDB" id="8188202at2759"/>
<dbReference type="PaxDb" id="67767-A0A0J7L6P6"/>
<sequence length="1002" mass="111692">MIERELVLSSGDKNSKIPILHEYKQRTTGRVAIAPDAPIKQQAWVQEGTQMQEVRQDGQARNYQSQDTYSATSGAVPRTTKIDEEKTKSLSRTYHTIKDMISSRFGPSRKDVEPEPEASLNNVTEELRKSSRSIDDDETRKKEGIYGKPRAQEPSVNVQQYSKNAYGQYGHSYVYQSNQQNVPLPGQLQPTTTIQPNLPGQSAQLHVTHHTPPGGVQTVHQTQVSAFGQTATGAQQVQNVTREYMVQAPGGMTGQQMHQGIHQSPAQGQGQGTQKLHGLSVQQHQIGNAMPPTSQSFQSPQQLLHQNQNHHQSPRFAQQHAQNLHQRQLIQQMHQQQMTGQPSSQTAGARNVQQSYFANSVSYQQYQQARQAMSRSQIDLPSTSRQAQELRVSGQEVYYHYAQGRPRYGVPQMYMKAESAQETEFQRRNSAKGIEKAASQPQLCYEDERNAEAAKNPAENMKNLAVDPLDKERYEITVEGETPGRNGSQRNEEYRPETSFGIRRDETRASKKEQEPGSSGQEGGQNTAEGNSVQKRIEELQKRAEQEGHFNSKPASDADGLRIGLATKMIGEASKRLEGGQYSGKETVVKSDSRKDDLEQGIGRLKIQNQGSGSDYDKAGQSSSNVDSGRGSAIYSSGRRPPPDDQILAQEGLCGNFSLPYGSKPNYSDYSKAMEKRGFSSSTKHRGASTSKKEAAKKFSHLFGVEAADLTSTTTGLDLDSMLDRSDSDLSTTDARTIRKQLEGLENMYSEVLKLLGGSVKKRRKARGLTSYGSVSSLPTSSVSSRPVTRHHDKRRSHVIDDRMKKAKDIKSINKRFQRLESHVVTLARSVAHLSSEMRTQHLMIQEMESIKCEIATLRTQTSMAMVRSQSQPLIKDSELPALSNPSRVKKLTKFFGTEPPLIRLFLRELGYEKYATAFEKEKVGMVELPYLSEERLQKMGVPLVTSKTIMSECEDNSTKIEGSKSVTLDKGLRFGGLKATKNVNAFVISTTFFLVLREIYC</sequence>
<feature type="domain" description="SAM" evidence="2">
    <location>
        <begin position="903"/>
        <end position="952"/>
    </location>
</feature>
<evidence type="ECO:0000256" key="1">
    <source>
        <dbReference type="SAM" id="MobiDB-lite"/>
    </source>
</evidence>
<reference evidence="3 4" key="1">
    <citation type="submission" date="2015-04" db="EMBL/GenBank/DDBJ databases">
        <title>Lasius niger genome sequencing.</title>
        <authorList>
            <person name="Konorov E.A."/>
            <person name="Nikitin M.A."/>
            <person name="Kirill M.V."/>
            <person name="Chang P."/>
        </authorList>
    </citation>
    <scope>NUCLEOTIDE SEQUENCE [LARGE SCALE GENOMIC DNA]</scope>
    <source>
        <tissue evidence="3">Whole</tissue>
    </source>
</reference>
<evidence type="ECO:0000259" key="2">
    <source>
        <dbReference type="Pfam" id="PF00536"/>
    </source>
</evidence>
<dbReference type="EMBL" id="LBMM01000477">
    <property type="protein sequence ID" value="KMQ98253.1"/>
    <property type="molecule type" value="Genomic_DNA"/>
</dbReference>
<dbReference type="Gene3D" id="1.10.150.50">
    <property type="entry name" value="Transcription Factor, Ets-1"/>
    <property type="match status" value="1"/>
</dbReference>
<evidence type="ECO:0000313" key="3">
    <source>
        <dbReference type="EMBL" id="KMQ98253.1"/>
    </source>
</evidence>
<organism evidence="3 4">
    <name type="scientific">Lasius niger</name>
    <name type="common">Black garden ant</name>
    <dbReference type="NCBI Taxonomy" id="67767"/>
    <lineage>
        <taxon>Eukaryota</taxon>
        <taxon>Metazoa</taxon>
        <taxon>Ecdysozoa</taxon>
        <taxon>Arthropoda</taxon>
        <taxon>Hexapoda</taxon>
        <taxon>Insecta</taxon>
        <taxon>Pterygota</taxon>
        <taxon>Neoptera</taxon>
        <taxon>Endopterygota</taxon>
        <taxon>Hymenoptera</taxon>
        <taxon>Apocrita</taxon>
        <taxon>Aculeata</taxon>
        <taxon>Formicoidea</taxon>
        <taxon>Formicidae</taxon>
        <taxon>Formicinae</taxon>
        <taxon>Lasius</taxon>
        <taxon>Lasius</taxon>
    </lineage>
</organism>
<proteinExistence type="predicted"/>
<feature type="compositionally biased region" description="Polar residues" evidence="1">
    <location>
        <begin position="254"/>
        <end position="286"/>
    </location>
</feature>
<dbReference type="InterPro" id="IPR013761">
    <property type="entry name" value="SAM/pointed_sf"/>
</dbReference>
<dbReference type="CDD" id="cd09487">
    <property type="entry name" value="SAM_superfamily"/>
    <property type="match status" value="1"/>
</dbReference>
<gene>
    <name evidence="3" type="ORF">RF55_1386</name>
</gene>
<evidence type="ECO:0000313" key="4">
    <source>
        <dbReference type="Proteomes" id="UP000036403"/>
    </source>
</evidence>
<feature type="region of interest" description="Disordered" evidence="1">
    <location>
        <begin position="771"/>
        <end position="797"/>
    </location>
</feature>
<feature type="compositionally biased region" description="Basic and acidic residues" evidence="1">
    <location>
        <begin position="125"/>
        <end position="145"/>
    </location>
</feature>
<feature type="compositionally biased region" description="Polar residues" evidence="1">
    <location>
        <begin position="56"/>
        <end position="73"/>
    </location>
</feature>
<dbReference type="STRING" id="67767.A0A0J7L6P6"/>
<protein>
    <submittedName>
        <fullName evidence="3">Chromatin modification-related protein eaf-1-like isoform x2 protein</fullName>
    </submittedName>
</protein>
<dbReference type="Pfam" id="PF00536">
    <property type="entry name" value="SAM_1"/>
    <property type="match status" value="1"/>
</dbReference>
<feature type="compositionally biased region" description="Low complexity" evidence="1">
    <location>
        <begin position="774"/>
        <end position="787"/>
    </location>
</feature>
<dbReference type="SUPFAM" id="SSF47769">
    <property type="entry name" value="SAM/Pointed domain"/>
    <property type="match status" value="1"/>
</dbReference>
<feature type="compositionally biased region" description="Polar residues" evidence="1">
    <location>
        <begin position="339"/>
        <end position="349"/>
    </location>
</feature>
<feature type="compositionally biased region" description="Basic and acidic residues" evidence="1">
    <location>
        <begin position="587"/>
        <end position="598"/>
    </location>
</feature>
<feature type="compositionally biased region" description="Low complexity" evidence="1">
    <location>
        <begin position="324"/>
        <end position="338"/>
    </location>
</feature>
<comment type="caution">
    <text evidence="3">The sequence shown here is derived from an EMBL/GenBank/DDBJ whole genome shotgun (WGS) entry which is preliminary data.</text>
</comment>
<feature type="region of interest" description="Disordered" evidence="1">
    <location>
        <begin position="252"/>
        <end position="349"/>
    </location>
</feature>
<accession>A0A0J7L6P6</accession>
<dbReference type="Proteomes" id="UP000036403">
    <property type="component" value="Unassembled WGS sequence"/>
</dbReference>
<feature type="region of interest" description="Disordered" evidence="1">
    <location>
        <begin position="56"/>
        <end position="76"/>
    </location>
</feature>
<feature type="compositionally biased region" description="Low complexity" evidence="1">
    <location>
        <begin position="291"/>
        <end position="311"/>
    </location>
</feature>
<dbReference type="InterPro" id="IPR001660">
    <property type="entry name" value="SAM"/>
</dbReference>
<feature type="compositionally biased region" description="Basic and acidic residues" evidence="1">
    <location>
        <begin position="490"/>
        <end position="515"/>
    </location>
</feature>